<dbReference type="InterPro" id="IPR043358">
    <property type="entry name" value="GNL1-like"/>
</dbReference>
<dbReference type="Proteomes" id="UP000076420">
    <property type="component" value="Unassembled WGS sequence"/>
</dbReference>
<evidence type="ECO:0000313" key="8">
    <source>
        <dbReference type="EnsemblMetazoa" id="BGLB034250-PA"/>
    </source>
</evidence>
<dbReference type="GO" id="GO:0003924">
    <property type="term" value="F:GTPase activity"/>
    <property type="evidence" value="ECO:0007669"/>
    <property type="project" value="InterPro"/>
</dbReference>
<accession>A0A2C9LRR9</accession>
<dbReference type="GO" id="GO:0005525">
    <property type="term" value="F:GTP binding"/>
    <property type="evidence" value="ECO:0007669"/>
    <property type="project" value="UniProtKB-KW"/>
</dbReference>
<feature type="domain" description="G" evidence="7">
    <location>
        <begin position="64"/>
        <end position="119"/>
    </location>
</feature>
<evidence type="ECO:0000256" key="5">
    <source>
        <dbReference type="ARBA" id="ARBA00040145"/>
    </source>
</evidence>
<dbReference type="KEGG" id="bgt:106064612"/>
<dbReference type="SUPFAM" id="SSF52540">
    <property type="entry name" value="P-loop containing nucleoside triphosphate hydrolases"/>
    <property type="match status" value="1"/>
</dbReference>
<protein>
    <recommendedName>
        <fullName evidence="5">Large subunit GTPase 1 homolog</fullName>
    </recommendedName>
</protein>
<feature type="compositionally biased region" description="Basic and acidic residues" evidence="6">
    <location>
        <begin position="176"/>
        <end position="189"/>
    </location>
</feature>
<dbReference type="PANTHER" id="PTHR45709:SF2">
    <property type="entry name" value="LARGE SUBUNIT GTPASE 1 HOMOLOG"/>
    <property type="match status" value="1"/>
</dbReference>
<dbReference type="AlphaFoldDB" id="A0A2C9LRR9"/>
<evidence type="ECO:0000256" key="4">
    <source>
        <dbReference type="ARBA" id="ARBA00023134"/>
    </source>
</evidence>
<dbReference type="PRINTS" id="PR00326">
    <property type="entry name" value="GTP1OBG"/>
</dbReference>
<proteinExistence type="predicted"/>
<dbReference type="InterPro" id="IPR027417">
    <property type="entry name" value="P-loop_NTPase"/>
</dbReference>
<evidence type="ECO:0000256" key="6">
    <source>
        <dbReference type="SAM" id="MobiDB-lite"/>
    </source>
</evidence>
<dbReference type="Pfam" id="PF01926">
    <property type="entry name" value="MMR_HSR1"/>
    <property type="match status" value="1"/>
</dbReference>
<evidence type="ECO:0000256" key="1">
    <source>
        <dbReference type="ARBA" id="ARBA00022490"/>
    </source>
</evidence>
<dbReference type="STRING" id="6526.A0A2C9LRR9"/>
<dbReference type="PANTHER" id="PTHR45709">
    <property type="entry name" value="LARGE SUBUNIT GTPASE 1 HOMOLOG-RELATED"/>
    <property type="match status" value="1"/>
</dbReference>
<dbReference type="GO" id="GO:0005829">
    <property type="term" value="C:cytosol"/>
    <property type="evidence" value="ECO:0007669"/>
    <property type="project" value="TreeGrafter"/>
</dbReference>
<dbReference type="VEuPathDB" id="VectorBase:BGLAX_047159"/>
<reference evidence="8" key="1">
    <citation type="submission" date="2020-05" db="UniProtKB">
        <authorList>
            <consortium name="EnsemblMetazoa"/>
        </authorList>
    </citation>
    <scope>IDENTIFICATION</scope>
    <source>
        <strain evidence="8">BB02</strain>
    </source>
</reference>
<dbReference type="EnsemblMetazoa" id="BGLB034250-RA">
    <property type="protein sequence ID" value="BGLB034250-PA"/>
    <property type="gene ID" value="BGLB034250"/>
</dbReference>
<sequence length="189" mass="20327">MSSVNSCQQKSKQTVTNNCDEVTSSASSTASPLVNKADIVTAQELLDIFRKLAQPASQGKEVSTIGMVGYPNVGKSSTINVILDKKQLGVSATPGKTKHLQTLFLDEHLVLCDCPGLVFPSFVATRAHLVINGILPIDELRDHVSPVSLICDQIPRSVLESTYSLMIPRPSSDDVNPDRKPTAGETIIK</sequence>
<keyword evidence="3" id="KW-0378">Hydrolase</keyword>
<organism evidence="8 9">
    <name type="scientific">Biomphalaria glabrata</name>
    <name type="common">Bloodfluke planorb</name>
    <name type="synonym">Freshwater snail</name>
    <dbReference type="NCBI Taxonomy" id="6526"/>
    <lineage>
        <taxon>Eukaryota</taxon>
        <taxon>Metazoa</taxon>
        <taxon>Spiralia</taxon>
        <taxon>Lophotrochozoa</taxon>
        <taxon>Mollusca</taxon>
        <taxon>Gastropoda</taxon>
        <taxon>Heterobranchia</taxon>
        <taxon>Euthyneura</taxon>
        <taxon>Panpulmonata</taxon>
        <taxon>Hygrophila</taxon>
        <taxon>Lymnaeoidea</taxon>
        <taxon>Planorbidae</taxon>
        <taxon>Biomphalaria</taxon>
    </lineage>
</organism>
<evidence type="ECO:0000256" key="2">
    <source>
        <dbReference type="ARBA" id="ARBA00022741"/>
    </source>
</evidence>
<keyword evidence="2" id="KW-0547">Nucleotide-binding</keyword>
<dbReference type="VEuPathDB" id="VectorBase:BGLB034250"/>
<dbReference type="InterPro" id="IPR006073">
    <property type="entry name" value="GTP-bd"/>
</dbReference>
<feature type="region of interest" description="Disordered" evidence="6">
    <location>
        <begin position="169"/>
        <end position="189"/>
    </location>
</feature>
<evidence type="ECO:0000313" key="9">
    <source>
        <dbReference type="Proteomes" id="UP000076420"/>
    </source>
</evidence>
<evidence type="ECO:0000256" key="3">
    <source>
        <dbReference type="ARBA" id="ARBA00022801"/>
    </source>
</evidence>
<dbReference type="Gene3D" id="3.40.50.300">
    <property type="entry name" value="P-loop containing nucleotide triphosphate hydrolases"/>
    <property type="match status" value="1"/>
</dbReference>
<keyword evidence="4" id="KW-0342">GTP-binding</keyword>
<name>A0A2C9LRR9_BIOGL</name>
<gene>
    <name evidence="8" type="primary">106064612</name>
</gene>
<evidence type="ECO:0000259" key="7">
    <source>
        <dbReference type="Pfam" id="PF01926"/>
    </source>
</evidence>
<dbReference type="GO" id="GO:0000054">
    <property type="term" value="P:ribosomal subunit export from nucleus"/>
    <property type="evidence" value="ECO:0007669"/>
    <property type="project" value="TreeGrafter"/>
</dbReference>
<keyword evidence="1" id="KW-0963">Cytoplasm</keyword>